<dbReference type="RefSeq" id="WP_158204291.1">
    <property type="nucleotide sequence ID" value="NZ_WSZK01000015.1"/>
</dbReference>
<reference evidence="2 3" key="1">
    <citation type="submission" date="2019-12" db="EMBL/GenBank/DDBJ databases">
        <title>Halocatena pleomorpha gen. nov. sp. nov., an extremely halophilic archaeon of family Halobacteriaceae isolated from saltpan soil.</title>
        <authorList>
            <person name="Pal Y."/>
            <person name="Verma A."/>
            <person name="Krishnamurthi S."/>
            <person name="Kumar P."/>
        </authorList>
    </citation>
    <scope>NUCLEOTIDE SEQUENCE [LARGE SCALE GENOMIC DNA]</scope>
    <source>
        <strain evidence="2 3">JCM 16495</strain>
    </source>
</reference>
<keyword evidence="3" id="KW-1185">Reference proteome</keyword>
<dbReference type="Proteomes" id="UP000451471">
    <property type="component" value="Unassembled WGS sequence"/>
</dbReference>
<comment type="caution">
    <text evidence="2">The sequence shown here is derived from an EMBL/GenBank/DDBJ whole genome shotgun (WGS) entry which is preliminary data.</text>
</comment>
<keyword evidence="1" id="KW-1133">Transmembrane helix</keyword>
<keyword evidence="1" id="KW-0472">Membrane</keyword>
<proteinExistence type="predicted"/>
<feature type="transmembrane region" description="Helical" evidence="1">
    <location>
        <begin position="34"/>
        <end position="54"/>
    </location>
</feature>
<accession>A0A6B0GPP8</accession>
<evidence type="ECO:0000313" key="3">
    <source>
        <dbReference type="Proteomes" id="UP000451471"/>
    </source>
</evidence>
<evidence type="ECO:0000313" key="2">
    <source>
        <dbReference type="EMBL" id="MWG34633.1"/>
    </source>
</evidence>
<organism evidence="2 3">
    <name type="scientific">Halomarina oriensis</name>
    <dbReference type="NCBI Taxonomy" id="671145"/>
    <lineage>
        <taxon>Archaea</taxon>
        <taxon>Methanobacteriati</taxon>
        <taxon>Methanobacteriota</taxon>
        <taxon>Stenosarchaea group</taxon>
        <taxon>Halobacteria</taxon>
        <taxon>Halobacteriales</taxon>
        <taxon>Natronomonadaceae</taxon>
        <taxon>Halomarina</taxon>
    </lineage>
</organism>
<feature type="transmembrane region" description="Helical" evidence="1">
    <location>
        <begin position="66"/>
        <end position="92"/>
    </location>
</feature>
<dbReference type="EMBL" id="WSZK01000015">
    <property type="protein sequence ID" value="MWG34633.1"/>
    <property type="molecule type" value="Genomic_DNA"/>
</dbReference>
<keyword evidence="1" id="KW-0812">Transmembrane</keyword>
<protein>
    <submittedName>
        <fullName evidence="2">Uncharacterized protein</fullName>
    </submittedName>
</protein>
<feature type="transmembrane region" description="Helical" evidence="1">
    <location>
        <begin position="104"/>
        <end position="124"/>
    </location>
</feature>
<dbReference type="AlphaFoldDB" id="A0A6B0GPP8"/>
<name>A0A6B0GPP8_9EURY</name>
<feature type="transmembrane region" description="Helical" evidence="1">
    <location>
        <begin position="162"/>
        <end position="181"/>
    </location>
</feature>
<gene>
    <name evidence="2" type="ORF">GQS65_09050</name>
</gene>
<sequence>MFLVAAVLFGVAAAFAVAGMVTGADRLDLLVGEAFIAAGWVAGLVGLLGLYPRLSDRSRWLARAGGVFAVLGLVAFVFLGGASLAAFVTGAAVERGGAIGGLPLAFVFPGIIAGSLLAFSSFSVASLRAGVHSRTVSVLLAVPSAIFVANVATPAIPGREFVTLGIVCGLALTMFAIGYTLRTADSPSERRDVEPSPDSAAR</sequence>
<feature type="transmembrane region" description="Helical" evidence="1">
    <location>
        <begin position="136"/>
        <end position="156"/>
    </location>
</feature>
<evidence type="ECO:0000256" key="1">
    <source>
        <dbReference type="SAM" id="Phobius"/>
    </source>
</evidence>